<accession>A0A8R1V1X3</accession>
<evidence type="ECO:0000313" key="1">
    <source>
        <dbReference type="EnsemblMetazoa" id="PPA44305.1"/>
    </source>
</evidence>
<reference evidence="2" key="1">
    <citation type="journal article" date="2008" name="Nat. Genet.">
        <title>The Pristionchus pacificus genome provides a unique perspective on nematode lifestyle and parasitism.</title>
        <authorList>
            <person name="Dieterich C."/>
            <person name="Clifton S.W."/>
            <person name="Schuster L.N."/>
            <person name="Chinwalla A."/>
            <person name="Delehaunty K."/>
            <person name="Dinkelacker I."/>
            <person name="Fulton L."/>
            <person name="Fulton R."/>
            <person name="Godfrey J."/>
            <person name="Minx P."/>
            <person name="Mitreva M."/>
            <person name="Roeseler W."/>
            <person name="Tian H."/>
            <person name="Witte H."/>
            <person name="Yang S.P."/>
            <person name="Wilson R.K."/>
            <person name="Sommer R.J."/>
        </authorList>
    </citation>
    <scope>NUCLEOTIDE SEQUENCE [LARGE SCALE GENOMIC DNA]</scope>
    <source>
        <strain evidence="2">PS312</strain>
    </source>
</reference>
<proteinExistence type="predicted"/>
<dbReference type="EnsemblMetazoa" id="PPA44305.1">
    <property type="protein sequence ID" value="PPA44305.1"/>
    <property type="gene ID" value="WBGene00282674"/>
</dbReference>
<reference evidence="1" key="2">
    <citation type="submission" date="2022-06" db="UniProtKB">
        <authorList>
            <consortium name="EnsemblMetazoa"/>
        </authorList>
    </citation>
    <scope>IDENTIFICATION</scope>
    <source>
        <strain evidence="1">PS312</strain>
    </source>
</reference>
<protein>
    <submittedName>
        <fullName evidence="1">Uncharacterized protein</fullName>
    </submittedName>
</protein>
<sequence length="64" mass="7344">MFALFTLLLLLLGSSLSLYTSCSFDAVLITEGAKLNVEMSSTADMHQYFSMYRYMRKVMNDPEF</sequence>
<dbReference type="Proteomes" id="UP000005239">
    <property type="component" value="Unassembled WGS sequence"/>
</dbReference>
<keyword evidence="2" id="KW-1185">Reference proteome</keyword>
<dbReference type="AlphaFoldDB" id="A0A454XPW3"/>
<gene>
    <name evidence="1" type="primary">WBGene00282674</name>
</gene>
<evidence type="ECO:0000313" key="2">
    <source>
        <dbReference type="Proteomes" id="UP000005239"/>
    </source>
</evidence>
<accession>A0A454XPW3</accession>
<organism evidence="1 2">
    <name type="scientific">Pristionchus pacificus</name>
    <name type="common">Parasitic nematode worm</name>
    <dbReference type="NCBI Taxonomy" id="54126"/>
    <lineage>
        <taxon>Eukaryota</taxon>
        <taxon>Metazoa</taxon>
        <taxon>Ecdysozoa</taxon>
        <taxon>Nematoda</taxon>
        <taxon>Chromadorea</taxon>
        <taxon>Rhabditida</taxon>
        <taxon>Rhabditina</taxon>
        <taxon>Diplogasteromorpha</taxon>
        <taxon>Diplogasteroidea</taxon>
        <taxon>Neodiplogasteridae</taxon>
        <taxon>Pristionchus</taxon>
    </lineage>
</organism>
<name>A0A454XPW3_PRIPA</name>